<gene>
    <name evidence="3" type="ORF">SAMN04489708_11853</name>
</gene>
<keyword evidence="3" id="KW-0282">Flagellum</keyword>
<keyword evidence="3" id="KW-0966">Cell projection</keyword>
<feature type="signal peptide" evidence="1">
    <location>
        <begin position="1"/>
        <end position="34"/>
    </location>
</feature>
<dbReference type="GO" id="GO:0044780">
    <property type="term" value="P:bacterial-type flagellum assembly"/>
    <property type="evidence" value="ECO:0007669"/>
    <property type="project" value="InterPro"/>
</dbReference>
<evidence type="ECO:0000313" key="3">
    <source>
        <dbReference type="EMBL" id="SDP62429.1"/>
    </source>
</evidence>
<dbReference type="InterPro" id="IPR039246">
    <property type="entry name" value="Flagellar_FlgA"/>
</dbReference>
<dbReference type="Gene3D" id="2.30.30.760">
    <property type="match status" value="1"/>
</dbReference>
<keyword evidence="4" id="KW-1185">Reference proteome</keyword>
<organism evidence="3 4">
    <name type="scientific">Paracidovorax cattleyae</name>
    <dbReference type="NCBI Taxonomy" id="80868"/>
    <lineage>
        <taxon>Bacteria</taxon>
        <taxon>Pseudomonadati</taxon>
        <taxon>Pseudomonadota</taxon>
        <taxon>Betaproteobacteria</taxon>
        <taxon>Burkholderiales</taxon>
        <taxon>Comamonadaceae</taxon>
        <taxon>Paracidovorax</taxon>
    </lineage>
</organism>
<dbReference type="RefSeq" id="WP_092835797.1">
    <property type="nucleotide sequence ID" value="NZ_FNJL01000018.1"/>
</dbReference>
<keyword evidence="3" id="KW-0969">Cilium</keyword>
<dbReference type="InterPro" id="IPR017585">
    <property type="entry name" value="SAF_FlgA"/>
</dbReference>
<feature type="domain" description="Flagella basal body P-ring formation protein FlgA SAF" evidence="2">
    <location>
        <begin position="227"/>
        <end position="351"/>
    </location>
</feature>
<dbReference type="EMBL" id="FNJL01000018">
    <property type="protein sequence ID" value="SDP62429.1"/>
    <property type="molecule type" value="Genomic_DNA"/>
</dbReference>
<name>A0A1H0U8E0_9BURK</name>
<sequence length="354" mass="37169">MSARRARRLLAARGLAAGCAVATAAVAWCGAAQAVPGGDAGAPLLRVALRPQVQVQRPDVRLGDVALLSSPDLETLRRAMAVPLGQAPRPGEPVALDGGRLRMWLRSRTGLRDEQIEWEGAEATSVRMAVREVAGDAVAAQARAALAAHLEGIARQKGLVQPRVELQPVSLPAALEVPAADAVLRVRPLEQVPLAARMMVWVDVFAGERHVRAIPVRFEVALFAMAPVARQALAAGSDIPEDGVVVREVDMARLPSSAAPAAWPVQGSGQGAVQARRRLSGGDVVTEDRVGPAPAVARGQWVRLTARTGDLALESRAESLQDGQVGQVVKVRPPHAGEALLARVVGPGQLELQP</sequence>
<accession>A0A1H0U8E0</accession>
<dbReference type="OrthoDB" id="9131626at2"/>
<dbReference type="NCBIfam" id="TIGR03170">
    <property type="entry name" value="flgA_cterm"/>
    <property type="match status" value="1"/>
</dbReference>
<evidence type="ECO:0000313" key="4">
    <source>
        <dbReference type="Proteomes" id="UP000199317"/>
    </source>
</evidence>
<protein>
    <submittedName>
        <fullName evidence="3">Flagella basal body P-ring formation protein FlgA</fullName>
    </submittedName>
</protein>
<dbReference type="Pfam" id="PF13144">
    <property type="entry name" value="ChapFlgA"/>
    <property type="match status" value="1"/>
</dbReference>
<feature type="chain" id="PRO_5011456081" evidence="1">
    <location>
        <begin position="35"/>
        <end position="354"/>
    </location>
</feature>
<dbReference type="Proteomes" id="UP000199317">
    <property type="component" value="Unassembled WGS sequence"/>
</dbReference>
<dbReference type="PANTHER" id="PTHR36307:SF1">
    <property type="entry name" value="FLAGELLA BASAL BODY P-RING FORMATION PROTEIN FLGA"/>
    <property type="match status" value="1"/>
</dbReference>
<dbReference type="AlphaFoldDB" id="A0A1H0U8E0"/>
<dbReference type="PANTHER" id="PTHR36307">
    <property type="entry name" value="FLAGELLA BASAL BODY P-RING FORMATION PROTEIN FLGA"/>
    <property type="match status" value="1"/>
</dbReference>
<reference evidence="4" key="1">
    <citation type="submission" date="2016-10" db="EMBL/GenBank/DDBJ databases">
        <authorList>
            <person name="Varghese N."/>
            <person name="Submissions S."/>
        </authorList>
    </citation>
    <scope>NUCLEOTIDE SEQUENCE [LARGE SCALE GENOMIC DNA]</scope>
    <source>
        <strain evidence="4">DSM 17101</strain>
    </source>
</reference>
<evidence type="ECO:0000259" key="2">
    <source>
        <dbReference type="Pfam" id="PF13144"/>
    </source>
</evidence>
<evidence type="ECO:0000256" key="1">
    <source>
        <dbReference type="SAM" id="SignalP"/>
    </source>
</evidence>
<proteinExistence type="predicted"/>
<keyword evidence="1" id="KW-0732">Signal</keyword>